<dbReference type="EMBL" id="BSNW01000013">
    <property type="protein sequence ID" value="GLQ68945.1"/>
    <property type="molecule type" value="Genomic_DNA"/>
</dbReference>
<organism evidence="1 2">
    <name type="scientific">Gluconobacter albidus</name>
    <dbReference type="NCBI Taxonomy" id="318683"/>
    <lineage>
        <taxon>Bacteria</taxon>
        <taxon>Pseudomonadati</taxon>
        <taxon>Pseudomonadota</taxon>
        <taxon>Alphaproteobacteria</taxon>
        <taxon>Acetobacterales</taxon>
        <taxon>Acetobacteraceae</taxon>
        <taxon>Gluconobacter</taxon>
    </lineage>
</organism>
<evidence type="ECO:0000313" key="2">
    <source>
        <dbReference type="Proteomes" id="UP001156672"/>
    </source>
</evidence>
<accession>A0ABQ5X206</accession>
<protein>
    <recommendedName>
        <fullName evidence="3">Peptidase S24/S26A/S26B/S26C domain-containing protein</fullName>
    </recommendedName>
</protein>
<name>A0ABQ5X206_9PROT</name>
<dbReference type="InterPro" id="IPR036286">
    <property type="entry name" value="LexA/Signal_pep-like_sf"/>
</dbReference>
<evidence type="ECO:0008006" key="3">
    <source>
        <dbReference type="Google" id="ProtNLM"/>
    </source>
</evidence>
<sequence>MDLLYPSGTIVIAISYCDIARPPKTGDKVIAIRQENGLEEATLKEIEIKDDGRVVLWPRSTNPEFSQAIVIPPSGVNPFPDHGCNEEYRISGMVIQSIRRE</sequence>
<keyword evidence="2" id="KW-1185">Reference proteome</keyword>
<proteinExistence type="predicted"/>
<dbReference type="Proteomes" id="UP001156672">
    <property type="component" value="Unassembled WGS sequence"/>
</dbReference>
<evidence type="ECO:0000313" key="1">
    <source>
        <dbReference type="EMBL" id="GLQ68945.1"/>
    </source>
</evidence>
<comment type="caution">
    <text evidence="1">The sequence shown here is derived from an EMBL/GenBank/DDBJ whole genome shotgun (WGS) entry which is preliminary data.</text>
</comment>
<dbReference type="SUPFAM" id="SSF51306">
    <property type="entry name" value="LexA/Signal peptidase"/>
    <property type="match status" value="1"/>
</dbReference>
<reference evidence="2" key="1">
    <citation type="journal article" date="2019" name="Int. J. Syst. Evol. Microbiol.">
        <title>The Global Catalogue of Microorganisms (GCM) 10K type strain sequencing project: providing services to taxonomists for standard genome sequencing and annotation.</title>
        <authorList>
            <consortium name="The Broad Institute Genomics Platform"/>
            <consortium name="The Broad Institute Genome Sequencing Center for Infectious Disease"/>
            <person name="Wu L."/>
            <person name="Ma J."/>
        </authorList>
    </citation>
    <scope>NUCLEOTIDE SEQUENCE [LARGE SCALE GENOMIC DNA]</scope>
    <source>
        <strain evidence="2">NBRC 3250</strain>
    </source>
</reference>
<gene>
    <name evidence="1" type="ORF">GCM10007866_13960</name>
</gene>
<dbReference type="Gene3D" id="2.10.109.10">
    <property type="entry name" value="Umud Fragment, subunit A"/>
    <property type="match status" value="1"/>
</dbReference>